<keyword evidence="2" id="KW-0238">DNA-binding</keyword>
<feature type="domain" description="HTH cro/C1-type" evidence="4">
    <location>
        <begin position="135"/>
        <end position="189"/>
    </location>
</feature>
<evidence type="ECO:0000313" key="5">
    <source>
        <dbReference type="EMBL" id="KKM07417.1"/>
    </source>
</evidence>
<accession>A0A0F9HWD7</accession>
<organism evidence="5">
    <name type="scientific">marine sediment metagenome</name>
    <dbReference type="NCBI Taxonomy" id="412755"/>
    <lineage>
        <taxon>unclassified sequences</taxon>
        <taxon>metagenomes</taxon>
        <taxon>ecological metagenomes</taxon>
    </lineage>
</organism>
<dbReference type="InterPro" id="IPR059051">
    <property type="entry name" value="MTH_967_PDDEXK"/>
</dbReference>
<dbReference type="AlphaFoldDB" id="A0A0F9HWD7"/>
<sequence>MISSVAERINYLLKKADFNTFILNDFSTKPTKFCFDLLARKGNLIIIIKVLQNIDNLNQDIINDIKSLSKILKSMPILIGIRNRYQKLEDHTIYMRESLPFIAIKTLENVLIKEEYPYILSKRGGGVIYIDGNLMKELRESKLISRKEMADKLDVAKRSVCAYENENMRASEKIAKKINGILESSEIFRRINIFNSFKFDLDSEIIQSTAELPPFESHVQEILKDIGISTYWYKKGPIPFKLSLLSKLPNIQGQNSPYPLFSGVLEDQKNMNEFAFLSLEMFKELFNQNALFIVSNNVKISETSKASNIPIVSIKKLDKVDDEEEFIELIQRS</sequence>
<dbReference type="CDD" id="cd00093">
    <property type="entry name" value="HTH_XRE"/>
    <property type="match status" value="1"/>
</dbReference>
<dbReference type="EMBL" id="LAZR01015777">
    <property type="protein sequence ID" value="KKM07417.1"/>
    <property type="molecule type" value="Genomic_DNA"/>
</dbReference>
<dbReference type="InterPro" id="IPR010982">
    <property type="entry name" value="Lambda_DNA-bd_dom_sf"/>
</dbReference>
<dbReference type="GO" id="GO:0003700">
    <property type="term" value="F:DNA-binding transcription factor activity"/>
    <property type="evidence" value="ECO:0007669"/>
    <property type="project" value="InterPro"/>
</dbReference>
<dbReference type="HAMAP" id="MF_00584">
    <property type="entry name" value="HTH_type_cro_C1"/>
    <property type="match status" value="1"/>
</dbReference>
<dbReference type="PROSITE" id="PS50943">
    <property type="entry name" value="HTH_CROC1"/>
    <property type="match status" value="1"/>
</dbReference>
<dbReference type="Pfam" id="PF26553">
    <property type="entry name" value="PDDEXK_19"/>
    <property type="match status" value="1"/>
</dbReference>
<dbReference type="SUPFAM" id="SSF47413">
    <property type="entry name" value="lambda repressor-like DNA-binding domains"/>
    <property type="match status" value="1"/>
</dbReference>
<reference evidence="5" key="1">
    <citation type="journal article" date="2015" name="Nature">
        <title>Complex archaea that bridge the gap between prokaryotes and eukaryotes.</title>
        <authorList>
            <person name="Spang A."/>
            <person name="Saw J.H."/>
            <person name="Jorgensen S.L."/>
            <person name="Zaremba-Niedzwiedzka K."/>
            <person name="Martijn J."/>
            <person name="Lind A.E."/>
            <person name="van Eijk R."/>
            <person name="Schleper C."/>
            <person name="Guy L."/>
            <person name="Ettema T.J."/>
        </authorList>
    </citation>
    <scope>NUCLEOTIDE SEQUENCE</scope>
</reference>
<dbReference type="InterPro" id="IPR020886">
    <property type="entry name" value="MTH_967-like"/>
</dbReference>
<evidence type="ECO:0000256" key="3">
    <source>
        <dbReference type="ARBA" id="ARBA00023163"/>
    </source>
</evidence>
<protein>
    <recommendedName>
        <fullName evidence="4">HTH cro/C1-type domain-containing protein</fullName>
    </recommendedName>
</protein>
<proteinExistence type="inferred from homology"/>
<evidence type="ECO:0000259" key="4">
    <source>
        <dbReference type="PROSITE" id="PS50943"/>
    </source>
</evidence>
<evidence type="ECO:0000256" key="1">
    <source>
        <dbReference type="ARBA" id="ARBA00023015"/>
    </source>
</evidence>
<dbReference type="Gene3D" id="1.10.260.40">
    <property type="entry name" value="lambda repressor-like DNA-binding domains"/>
    <property type="match status" value="1"/>
</dbReference>
<evidence type="ECO:0000256" key="2">
    <source>
        <dbReference type="ARBA" id="ARBA00023125"/>
    </source>
</evidence>
<keyword evidence="3" id="KW-0804">Transcription</keyword>
<comment type="caution">
    <text evidence="5">The sequence shown here is derived from an EMBL/GenBank/DDBJ whole genome shotgun (WGS) entry which is preliminary data.</text>
</comment>
<keyword evidence="1" id="KW-0805">Transcription regulation</keyword>
<gene>
    <name evidence="5" type="ORF">LCGC14_1734170</name>
</gene>
<dbReference type="InterPro" id="IPR001387">
    <property type="entry name" value="Cro/C1-type_HTH"/>
</dbReference>
<name>A0A0F9HWD7_9ZZZZ</name>
<dbReference type="GO" id="GO:0003677">
    <property type="term" value="F:DNA binding"/>
    <property type="evidence" value="ECO:0007669"/>
    <property type="project" value="UniProtKB-KW"/>
</dbReference>